<keyword evidence="4" id="KW-1185">Reference proteome</keyword>
<evidence type="ECO:0000313" key="4">
    <source>
        <dbReference type="Proteomes" id="UP000011124"/>
    </source>
</evidence>
<dbReference type="Proteomes" id="UP000003505">
    <property type="component" value="Unassembled WGS sequence"/>
</dbReference>
<dbReference type="EMBL" id="CP002637">
    <property type="protein sequence ID" value="AEC01167.1"/>
    <property type="molecule type" value="Genomic_DNA"/>
</dbReference>
<dbReference type="EMBL" id="ACKP02000019">
    <property type="protein sequence ID" value="EEX77357.1"/>
    <property type="molecule type" value="Genomic_DNA"/>
</dbReference>
<dbReference type="InterPro" id="IPR024269">
    <property type="entry name" value="DUF3791"/>
</dbReference>
<proteinExistence type="predicted"/>
<dbReference type="Proteomes" id="UP000011124">
    <property type="component" value="Chromosome"/>
</dbReference>
<reference evidence="1 4" key="2">
    <citation type="submission" date="2011-04" db="EMBL/GenBank/DDBJ databases">
        <title>The complete genome of Selenomonas sputigena DSM 20758.</title>
        <authorList>
            <consortium name="US DOE Joint Genome Institute (JGI-PGF)"/>
            <person name="Lucas S."/>
            <person name="Copeland A."/>
            <person name="Lapidus A."/>
            <person name="Bruce D."/>
            <person name="Goodwin L."/>
            <person name="Pitluck S."/>
            <person name="Peters L."/>
            <person name="Kyrpides N."/>
            <person name="Mavromatis K."/>
            <person name="Ivanova N."/>
            <person name="Ovchinnikova G."/>
            <person name="Teshima H."/>
            <person name="Detter J.C."/>
            <person name="Tapia R."/>
            <person name="Han C."/>
            <person name="Land M."/>
            <person name="Hauser L."/>
            <person name="Markowitz V."/>
            <person name="Cheng J.-F."/>
            <person name="Hugenholtz P."/>
            <person name="Woyke T."/>
            <person name="Wu D."/>
            <person name="Gronow S."/>
            <person name="Wellnitz S."/>
            <person name="Schneider S."/>
            <person name="Klenk H.-P."/>
            <person name="Eisen J.A."/>
        </authorList>
    </citation>
    <scope>NUCLEOTIDE SEQUENCE [LARGE SCALE GENOMIC DNA]</scope>
    <source>
        <strain evidence="1">ATCC 35185</strain>
        <strain evidence="4">ATCC 35185 / DSM 20758 / VPI D19B-28</strain>
    </source>
</reference>
<dbReference type="RefSeq" id="WP_006192511.1">
    <property type="nucleotide sequence ID" value="NC_015437.1"/>
</dbReference>
<organism evidence="2 3">
    <name type="scientific">Selenomonas sputigena (strain ATCC 35185 / DSM 20758 / CCUG 44933 / VPI D19B-28)</name>
    <dbReference type="NCBI Taxonomy" id="546271"/>
    <lineage>
        <taxon>Bacteria</taxon>
        <taxon>Bacillati</taxon>
        <taxon>Bacillota</taxon>
        <taxon>Negativicutes</taxon>
        <taxon>Selenomonadales</taxon>
        <taxon>Selenomonadaceae</taxon>
        <taxon>Selenomonas</taxon>
    </lineage>
</organism>
<gene>
    <name evidence="1" type="ordered locus">Selsp_2221</name>
    <name evidence="2" type="ORF">SELSPUOL_01231</name>
</gene>
<dbReference type="HOGENOM" id="CLU_174021_2_1_9"/>
<name>C9LUU1_SELS3</name>
<dbReference type="eggNOG" id="ENOG5033609">
    <property type="taxonomic scope" value="Bacteria"/>
</dbReference>
<dbReference type="Pfam" id="PF12668">
    <property type="entry name" value="DUF3791"/>
    <property type="match status" value="1"/>
</dbReference>
<evidence type="ECO:0008006" key="5">
    <source>
        <dbReference type="Google" id="ProtNLM"/>
    </source>
</evidence>
<dbReference type="KEGG" id="ssg:Selsp_2221"/>
<evidence type="ECO:0000313" key="3">
    <source>
        <dbReference type="Proteomes" id="UP000003505"/>
    </source>
</evidence>
<sequence length="74" mass="8721">MGRKTAFLIYCMERYRYFKRLSGAETAKIFEKYDVYGYIMKYFESLHTMGDSCIVQDIDDYIRGMDGLGETVTD</sequence>
<dbReference type="OrthoDB" id="7068343at2"/>
<dbReference type="AlphaFoldDB" id="C9LUU1"/>
<evidence type="ECO:0000313" key="1">
    <source>
        <dbReference type="EMBL" id="AEC01167.1"/>
    </source>
</evidence>
<reference evidence="2 3" key="1">
    <citation type="submission" date="2009-09" db="EMBL/GenBank/DDBJ databases">
        <authorList>
            <person name="Weinstock G."/>
            <person name="Sodergren E."/>
            <person name="Clifton S."/>
            <person name="Fulton L."/>
            <person name="Fulton B."/>
            <person name="Courtney L."/>
            <person name="Fronick C."/>
            <person name="Harrison M."/>
            <person name="Strong C."/>
            <person name="Farmer C."/>
            <person name="Delahaunty K."/>
            <person name="Markovic C."/>
            <person name="Hall O."/>
            <person name="Minx P."/>
            <person name="Tomlinson C."/>
            <person name="Mitreva M."/>
            <person name="Nelson J."/>
            <person name="Hou S."/>
            <person name="Wollam A."/>
            <person name="Pepin K.H."/>
            <person name="Johnson M."/>
            <person name="Bhonagiri V."/>
            <person name="Nash W.E."/>
            <person name="Warren W."/>
            <person name="Chinwalla A."/>
            <person name="Mardis E.R."/>
            <person name="Wilson R.K."/>
        </authorList>
    </citation>
    <scope>NUCLEOTIDE SEQUENCE [LARGE SCALE GENOMIC DNA]</scope>
    <source>
        <strain evidence="2">ATCC 35185</strain>
        <strain evidence="3">ATCC 35185 / DSM 20758 / VPI D19B-28</strain>
    </source>
</reference>
<evidence type="ECO:0000313" key="2">
    <source>
        <dbReference type="EMBL" id="EEX77357.1"/>
    </source>
</evidence>
<accession>C9LUU1</accession>
<protein>
    <recommendedName>
        <fullName evidence="5">DUF3791 domain-containing protein</fullName>
    </recommendedName>
</protein>
<dbReference type="STRING" id="546271.Selsp_2221"/>